<dbReference type="Proteomes" id="UP001155483">
    <property type="component" value="Unassembled WGS sequence"/>
</dbReference>
<reference evidence="1" key="1">
    <citation type="submission" date="2022-09" db="EMBL/GenBank/DDBJ databases">
        <authorList>
            <person name="Yuan C."/>
            <person name="Ke Z."/>
        </authorList>
    </citation>
    <scope>NUCLEOTIDE SEQUENCE</scope>
    <source>
        <strain evidence="1">LB-8</strain>
    </source>
</reference>
<dbReference type="EMBL" id="JAOTIF010000040">
    <property type="protein sequence ID" value="MCU7552666.1"/>
    <property type="molecule type" value="Genomic_DNA"/>
</dbReference>
<dbReference type="RefSeq" id="WP_279300104.1">
    <property type="nucleotide sequence ID" value="NZ_JAOTIF010000040.1"/>
</dbReference>
<comment type="caution">
    <text evidence="1">The sequence shown here is derived from an EMBL/GenBank/DDBJ whole genome shotgun (WGS) entry which is preliminary data.</text>
</comment>
<evidence type="ECO:0000313" key="1">
    <source>
        <dbReference type="EMBL" id="MCU7552666.1"/>
    </source>
</evidence>
<protein>
    <submittedName>
        <fullName evidence="1">Uncharacterized protein</fullName>
    </submittedName>
</protein>
<accession>A0A9X3BAE9</accession>
<proteinExistence type="predicted"/>
<dbReference type="AlphaFoldDB" id="A0A9X3BAE9"/>
<keyword evidence="2" id="KW-1185">Reference proteome</keyword>
<gene>
    <name evidence="1" type="ORF">OCK74_26335</name>
</gene>
<evidence type="ECO:0000313" key="2">
    <source>
        <dbReference type="Proteomes" id="UP001155483"/>
    </source>
</evidence>
<sequence length="96" mass="11608">MATFKNMEDLQIRFRDEVYKVSYEMEPINWINVYIVFVNDPYLINLVGRNFFHILQVTSELQNIYWYGSKKEQDKNANDFKWTVANAIRNDKGEYI</sequence>
<name>A0A9X3BAE9_9BACT</name>
<organism evidence="1 2">
    <name type="scientific">Paraflavisolibacter caeni</name>
    <dbReference type="NCBI Taxonomy" id="2982496"/>
    <lineage>
        <taxon>Bacteria</taxon>
        <taxon>Pseudomonadati</taxon>
        <taxon>Bacteroidota</taxon>
        <taxon>Chitinophagia</taxon>
        <taxon>Chitinophagales</taxon>
        <taxon>Chitinophagaceae</taxon>
        <taxon>Paraflavisolibacter</taxon>
    </lineage>
</organism>
<reference evidence="1" key="2">
    <citation type="submission" date="2023-04" db="EMBL/GenBank/DDBJ databases">
        <title>Paracnuella aquatica gen. nov., sp. nov., a member of the family Chitinophagaceae isolated from a hot spring.</title>
        <authorList>
            <person name="Wang C."/>
        </authorList>
    </citation>
    <scope>NUCLEOTIDE SEQUENCE</scope>
    <source>
        <strain evidence="1">LB-8</strain>
    </source>
</reference>